<dbReference type="InterPro" id="IPR017970">
    <property type="entry name" value="Homeobox_CS"/>
</dbReference>
<dbReference type="InterPro" id="IPR009057">
    <property type="entry name" value="Homeodomain-like_sf"/>
</dbReference>
<dbReference type="GO" id="GO:0005654">
    <property type="term" value="C:nucleoplasm"/>
    <property type="evidence" value="ECO:0007669"/>
    <property type="project" value="TreeGrafter"/>
</dbReference>
<dbReference type="PROSITE" id="PS00027">
    <property type="entry name" value="HOMEOBOX_1"/>
    <property type="match status" value="1"/>
</dbReference>
<reference evidence="10" key="1">
    <citation type="submission" date="2022-07" db="EMBL/GenBank/DDBJ databases">
        <authorList>
            <person name="Trinca V."/>
            <person name="Uliana J.V.C."/>
            <person name="Torres T.T."/>
            <person name="Ward R.J."/>
            <person name="Monesi N."/>
        </authorList>
    </citation>
    <scope>NUCLEOTIDE SEQUENCE</scope>
    <source>
        <strain evidence="10">HSMRA1968</strain>
        <tissue evidence="10">Whole embryos</tissue>
    </source>
</reference>
<feature type="compositionally biased region" description="Acidic residues" evidence="8">
    <location>
        <begin position="196"/>
        <end position="210"/>
    </location>
</feature>
<dbReference type="GO" id="GO:0000981">
    <property type="term" value="F:DNA-binding transcription factor activity, RNA polymerase II-specific"/>
    <property type="evidence" value="ECO:0007669"/>
    <property type="project" value="InterPro"/>
</dbReference>
<evidence type="ECO:0000256" key="5">
    <source>
        <dbReference type="ARBA" id="ARBA00023242"/>
    </source>
</evidence>
<dbReference type="GO" id="GO:0009952">
    <property type="term" value="P:anterior/posterior pattern specification"/>
    <property type="evidence" value="ECO:0007669"/>
    <property type="project" value="TreeGrafter"/>
</dbReference>
<feature type="region of interest" description="Disordered" evidence="8">
    <location>
        <begin position="196"/>
        <end position="216"/>
    </location>
</feature>
<name>A0A9Q0MWT3_9DIPT</name>
<dbReference type="PANTHER" id="PTHR45771:SF14">
    <property type="entry name" value="HOMEOTIC PROTEIN DEFORMED"/>
    <property type="match status" value="1"/>
</dbReference>
<organism evidence="10 11">
    <name type="scientific">Pseudolycoriella hygida</name>
    <dbReference type="NCBI Taxonomy" id="35572"/>
    <lineage>
        <taxon>Eukaryota</taxon>
        <taxon>Metazoa</taxon>
        <taxon>Ecdysozoa</taxon>
        <taxon>Arthropoda</taxon>
        <taxon>Hexapoda</taxon>
        <taxon>Insecta</taxon>
        <taxon>Pterygota</taxon>
        <taxon>Neoptera</taxon>
        <taxon>Endopterygota</taxon>
        <taxon>Diptera</taxon>
        <taxon>Nematocera</taxon>
        <taxon>Sciaroidea</taxon>
        <taxon>Sciaridae</taxon>
        <taxon>Pseudolycoriella</taxon>
    </lineage>
</organism>
<evidence type="ECO:0000256" key="6">
    <source>
        <dbReference type="PROSITE-ProRule" id="PRU00108"/>
    </source>
</evidence>
<keyword evidence="3 6" id="KW-0238">DNA-binding</keyword>
<protein>
    <submittedName>
        <fullName evidence="10">Homeotic protein deformed</fullName>
    </submittedName>
</protein>
<evidence type="ECO:0000256" key="7">
    <source>
        <dbReference type="RuleBase" id="RU000682"/>
    </source>
</evidence>
<feature type="domain" description="Homeobox" evidence="9">
    <location>
        <begin position="211"/>
        <end position="271"/>
    </location>
</feature>
<comment type="caution">
    <text evidence="10">The sequence shown here is derived from an EMBL/GenBank/DDBJ whole genome shotgun (WGS) entry which is preliminary data.</text>
</comment>
<keyword evidence="4 6" id="KW-0371">Homeobox</keyword>
<dbReference type="OrthoDB" id="6159439at2759"/>
<dbReference type="GO" id="GO:0000978">
    <property type="term" value="F:RNA polymerase II cis-regulatory region sequence-specific DNA binding"/>
    <property type="evidence" value="ECO:0007669"/>
    <property type="project" value="TreeGrafter"/>
</dbReference>
<evidence type="ECO:0000256" key="2">
    <source>
        <dbReference type="ARBA" id="ARBA00022473"/>
    </source>
</evidence>
<comment type="subcellular location">
    <subcellularLocation>
        <location evidence="1 6 7">Nucleus</location>
    </subcellularLocation>
</comment>
<dbReference type="InterPro" id="IPR001356">
    <property type="entry name" value="HD"/>
</dbReference>
<evidence type="ECO:0000259" key="9">
    <source>
        <dbReference type="PROSITE" id="PS50071"/>
    </source>
</evidence>
<feature type="DNA-binding region" description="Homeobox" evidence="6">
    <location>
        <begin position="213"/>
        <end position="272"/>
    </location>
</feature>
<dbReference type="CDD" id="cd00086">
    <property type="entry name" value="homeodomain"/>
    <property type="match status" value="1"/>
</dbReference>
<evidence type="ECO:0000313" key="11">
    <source>
        <dbReference type="Proteomes" id="UP001151699"/>
    </source>
</evidence>
<gene>
    <name evidence="10" type="primary">Dfd</name>
    <name evidence="10" type="ORF">Bhyg_12202</name>
</gene>
<evidence type="ECO:0000256" key="8">
    <source>
        <dbReference type="SAM" id="MobiDB-lite"/>
    </source>
</evidence>
<evidence type="ECO:0000313" key="10">
    <source>
        <dbReference type="EMBL" id="KAJ6639457.1"/>
    </source>
</evidence>
<dbReference type="InterPro" id="IPR050609">
    <property type="entry name" value="Antp_homeobox_Deformed_sf"/>
</dbReference>
<dbReference type="InterPro" id="IPR020479">
    <property type="entry name" value="HD_metazoa"/>
</dbReference>
<evidence type="ECO:0000256" key="3">
    <source>
        <dbReference type="ARBA" id="ARBA00023125"/>
    </source>
</evidence>
<dbReference type="GO" id="GO:0045944">
    <property type="term" value="P:positive regulation of transcription by RNA polymerase II"/>
    <property type="evidence" value="ECO:0007669"/>
    <property type="project" value="TreeGrafter"/>
</dbReference>
<evidence type="ECO:0000256" key="1">
    <source>
        <dbReference type="ARBA" id="ARBA00004123"/>
    </source>
</evidence>
<dbReference type="Proteomes" id="UP001151699">
    <property type="component" value="Chromosome X"/>
</dbReference>
<dbReference type="AlphaFoldDB" id="A0A9Q0MWT3"/>
<dbReference type="PANTHER" id="PTHR45771">
    <property type="entry name" value="HOMEOTIC PROTEIN DEFORMED"/>
    <property type="match status" value="1"/>
</dbReference>
<dbReference type="EMBL" id="WJQU01000003">
    <property type="protein sequence ID" value="KAJ6639457.1"/>
    <property type="molecule type" value="Genomic_DNA"/>
</dbReference>
<keyword evidence="2" id="KW-0217">Developmental protein</keyword>
<dbReference type="Gene3D" id="1.10.10.60">
    <property type="entry name" value="Homeodomain-like"/>
    <property type="match status" value="1"/>
</dbReference>
<evidence type="ECO:0000256" key="4">
    <source>
        <dbReference type="ARBA" id="ARBA00023155"/>
    </source>
</evidence>
<dbReference type="SUPFAM" id="SSF46689">
    <property type="entry name" value="Homeodomain-like"/>
    <property type="match status" value="1"/>
</dbReference>
<keyword evidence="5 6" id="KW-0539">Nucleus</keyword>
<dbReference type="PROSITE" id="PS50071">
    <property type="entry name" value="HOMEOBOX_2"/>
    <property type="match status" value="1"/>
</dbReference>
<sequence length="355" mass="40679">MSSFLMGYTHHVQTPMGGPTNEPKYQPNDDYHGHNGYGFSSGITQNNSDFIHHQSNGLHQSTNNFNYSQGISGHFYHHHGYNSQVHSSSNNGYPGGGYYGSYYASTAGHQLMDLPLQCSAAEPINTALGLHELGLKLERRIEEAVPAGQQLQELGMKLRYDDTCSENDDMLEEDRLMMDRSPDELGSNCNDLDELCDSDSDLDEDTETTADGERRQRTAYTRHQILELEKEFHYNKYLTRRRRIEIAHTLTLSERQIKIWFQNRRKKPKRNNNISKKESAQNERMCSDSLESLGDITTNPPYVPASEVAEMLGQNLMNHQQQQPTSLCKELKSFKKSNILFLIRMNQLKYNWTNA</sequence>
<feature type="non-terminal residue" evidence="10">
    <location>
        <position position="355"/>
    </location>
</feature>
<accession>A0A9Q0MWT3</accession>
<dbReference type="PRINTS" id="PR00024">
    <property type="entry name" value="HOMEOBOX"/>
</dbReference>
<dbReference type="Pfam" id="PF00046">
    <property type="entry name" value="Homeodomain"/>
    <property type="match status" value="1"/>
</dbReference>
<dbReference type="SMART" id="SM00389">
    <property type="entry name" value="HOX"/>
    <property type="match status" value="1"/>
</dbReference>
<keyword evidence="11" id="KW-1185">Reference proteome</keyword>
<proteinExistence type="predicted"/>